<accession>A0A8K0NV69</accession>
<dbReference type="Proteomes" id="UP000812966">
    <property type="component" value="Unassembled WGS sequence"/>
</dbReference>
<comment type="caution">
    <text evidence="3">The sequence shown here is derived from an EMBL/GenBank/DDBJ whole genome shotgun (WGS) entry which is preliminary data.</text>
</comment>
<name>A0A8K0NV69_9TREE</name>
<dbReference type="SMART" id="SM00271">
    <property type="entry name" value="DnaJ"/>
    <property type="match status" value="1"/>
</dbReference>
<dbReference type="GO" id="GO:0005634">
    <property type="term" value="C:nucleus"/>
    <property type="evidence" value="ECO:0007669"/>
    <property type="project" value="TreeGrafter"/>
</dbReference>
<evidence type="ECO:0000313" key="3">
    <source>
        <dbReference type="EMBL" id="KAG7570984.1"/>
    </source>
</evidence>
<feature type="region of interest" description="Disordered" evidence="1">
    <location>
        <begin position="199"/>
        <end position="222"/>
    </location>
</feature>
<dbReference type="AlphaFoldDB" id="A0A8K0NV69"/>
<protein>
    <recommendedName>
        <fullName evidence="2">J domain-containing protein</fullName>
    </recommendedName>
</protein>
<evidence type="ECO:0000259" key="2">
    <source>
        <dbReference type="PROSITE" id="PS50076"/>
    </source>
</evidence>
<dbReference type="PROSITE" id="PS00636">
    <property type="entry name" value="DNAJ_1"/>
    <property type="match status" value="1"/>
</dbReference>
<dbReference type="Pfam" id="PF23302">
    <property type="entry name" value="HTH_DNAJC9"/>
    <property type="match status" value="1"/>
</dbReference>
<feature type="domain" description="J" evidence="2">
    <location>
        <begin position="22"/>
        <end position="101"/>
    </location>
</feature>
<dbReference type="InterPro" id="IPR036869">
    <property type="entry name" value="J_dom_sf"/>
</dbReference>
<dbReference type="CDD" id="cd06257">
    <property type="entry name" value="DnaJ"/>
    <property type="match status" value="1"/>
</dbReference>
<dbReference type="Gene3D" id="1.10.287.110">
    <property type="entry name" value="DnaJ domain"/>
    <property type="match status" value="1"/>
</dbReference>
<gene>
    <name evidence="3" type="ORF">FFLO_01078</name>
</gene>
<reference evidence="3" key="1">
    <citation type="submission" date="2020-04" db="EMBL/GenBank/DDBJ databases">
        <title>Analysis of mating type loci in Filobasidium floriforme.</title>
        <authorList>
            <person name="Nowrousian M."/>
        </authorList>
    </citation>
    <scope>NUCLEOTIDE SEQUENCE</scope>
    <source>
        <strain evidence="3">CBS 6242</strain>
    </source>
</reference>
<dbReference type="EMBL" id="JABELV010000014">
    <property type="protein sequence ID" value="KAG7570984.1"/>
    <property type="molecule type" value="Genomic_DNA"/>
</dbReference>
<dbReference type="InterPro" id="IPR056453">
    <property type="entry name" value="HTH_DNAJC9"/>
</dbReference>
<dbReference type="PANTHER" id="PTHR44144:SF1">
    <property type="entry name" value="DNAJ HOMOLOG SUBFAMILY C MEMBER 9"/>
    <property type="match status" value="1"/>
</dbReference>
<dbReference type="GO" id="GO:0005737">
    <property type="term" value="C:cytoplasm"/>
    <property type="evidence" value="ECO:0007669"/>
    <property type="project" value="TreeGrafter"/>
</dbReference>
<evidence type="ECO:0000256" key="1">
    <source>
        <dbReference type="SAM" id="MobiDB-lite"/>
    </source>
</evidence>
<dbReference type="GO" id="GO:0031072">
    <property type="term" value="F:heat shock protein binding"/>
    <property type="evidence" value="ECO:0007669"/>
    <property type="project" value="TreeGrafter"/>
</dbReference>
<feature type="region of interest" description="Disordered" evidence="1">
    <location>
        <begin position="240"/>
        <end position="315"/>
    </location>
</feature>
<evidence type="ECO:0000313" key="4">
    <source>
        <dbReference type="Proteomes" id="UP000812966"/>
    </source>
</evidence>
<dbReference type="SUPFAM" id="SSF46565">
    <property type="entry name" value="Chaperone J-domain"/>
    <property type="match status" value="1"/>
</dbReference>
<sequence length="315" mass="35168">MSFNDPMDQFFSEAEQAESPYILYTALGISLPTADKSEREAVSQEDVRRAYRKAAIRCHPDKHATKSEEEKKRLADEFQKVGFAYAVLSDEKRKARYDATGRTSEVSFDDMGEGMEWATYFETVFTKVDKKMLDEDRKRYQGSEEETDDVLEAYRTSSGDLDGIMSRIPHSTTKDEARFITLIESSIESGSVERLARWTKTSGSVKGKRRRAKVEAGEAKEAEEHAKVLGIWEEMYGDDAQKAAGSGSGKSAEVKGKSSKRSRTGEPTSAGDEGEDDLSGLAAMIAKRQGSRESAMNALFEKYSRPPPVKRSKKK</sequence>
<dbReference type="PROSITE" id="PS50076">
    <property type="entry name" value="DNAJ_2"/>
    <property type="match status" value="1"/>
</dbReference>
<dbReference type="InterPro" id="IPR052594">
    <property type="entry name" value="J_domain-containing_protein"/>
</dbReference>
<organism evidence="3 4">
    <name type="scientific">Filobasidium floriforme</name>
    <dbReference type="NCBI Taxonomy" id="5210"/>
    <lineage>
        <taxon>Eukaryota</taxon>
        <taxon>Fungi</taxon>
        <taxon>Dikarya</taxon>
        <taxon>Basidiomycota</taxon>
        <taxon>Agaricomycotina</taxon>
        <taxon>Tremellomycetes</taxon>
        <taxon>Filobasidiales</taxon>
        <taxon>Filobasidiaceae</taxon>
        <taxon>Filobasidium</taxon>
    </lineage>
</organism>
<dbReference type="PRINTS" id="PR00625">
    <property type="entry name" value="JDOMAIN"/>
</dbReference>
<keyword evidence="4" id="KW-1185">Reference proteome</keyword>
<feature type="compositionally biased region" description="Basic and acidic residues" evidence="1">
    <location>
        <begin position="213"/>
        <end position="222"/>
    </location>
</feature>
<dbReference type="PANTHER" id="PTHR44144">
    <property type="entry name" value="DNAJ HOMOLOG SUBFAMILY C MEMBER 9"/>
    <property type="match status" value="1"/>
</dbReference>
<dbReference type="InterPro" id="IPR001623">
    <property type="entry name" value="DnaJ_domain"/>
</dbReference>
<dbReference type="Pfam" id="PF00226">
    <property type="entry name" value="DnaJ"/>
    <property type="match status" value="1"/>
</dbReference>
<proteinExistence type="predicted"/>
<dbReference type="InterPro" id="IPR018253">
    <property type="entry name" value="DnaJ_domain_CS"/>
</dbReference>